<keyword evidence="2" id="KW-1185">Reference proteome</keyword>
<dbReference type="AlphaFoldDB" id="I2GMN3"/>
<proteinExistence type="predicted"/>
<comment type="caution">
    <text evidence="1">The sequence shown here is derived from an EMBL/GenBank/DDBJ whole genome shotgun (WGS) entry which is preliminary data.</text>
</comment>
<protein>
    <submittedName>
        <fullName evidence="1">Uncharacterized protein</fullName>
    </submittedName>
</protein>
<dbReference type="RefSeq" id="WP_009283731.1">
    <property type="nucleotide sequence ID" value="NZ_CAIT01000009.1"/>
</dbReference>
<gene>
    <name evidence="1" type="ORF">BN8_04400</name>
</gene>
<reference evidence="1 2" key="1">
    <citation type="journal article" date="2012" name="J. Bacteriol.">
        <title>Genome Sequence of the Filamentous Bacterium Fibrisoma limi BUZ 3T.</title>
        <authorList>
            <person name="Filippini M."/>
            <person name="Qi W."/>
            <person name="Jaenicke S."/>
            <person name="Goesmann A."/>
            <person name="Smits T.H."/>
            <person name="Bagheri H.C."/>
        </authorList>
    </citation>
    <scope>NUCLEOTIDE SEQUENCE [LARGE SCALE GENOMIC DNA]</scope>
    <source>
        <strain evidence="2">BUZ 3T</strain>
    </source>
</reference>
<name>I2GMN3_9BACT</name>
<dbReference type="STRING" id="1185876.BN8_04400"/>
<accession>I2GMN3</accession>
<sequence length="92" mass="10752">MQTIRNQITIKDMAQARYVLNFKGTPPFPLDDLRLIRDTSQVLDSGRKTLLIEVEEATAYELARKLPDWTVKRETRYAIPSTRPQVKRPPKR</sequence>
<dbReference type="Proteomes" id="UP000009309">
    <property type="component" value="Unassembled WGS sequence"/>
</dbReference>
<dbReference type="OrthoDB" id="965270at2"/>
<dbReference type="EMBL" id="CAIT01000009">
    <property type="protein sequence ID" value="CCH55161.1"/>
    <property type="molecule type" value="Genomic_DNA"/>
</dbReference>
<evidence type="ECO:0000313" key="1">
    <source>
        <dbReference type="EMBL" id="CCH55161.1"/>
    </source>
</evidence>
<evidence type="ECO:0000313" key="2">
    <source>
        <dbReference type="Proteomes" id="UP000009309"/>
    </source>
</evidence>
<organism evidence="1 2">
    <name type="scientific">Fibrisoma limi BUZ 3</name>
    <dbReference type="NCBI Taxonomy" id="1185876"/>
    <lineage>
        <taxon>Bacteria</taxon>
        <taxon>Pseudomonadati</taxon>
        <taxon>Bacteroidota</taxon>
        <taxon>Cytophagia</taxon>
        <taxon>Cytophagales</taxon>
        <taxon>Spirosomataceae</taxon>
        <taxon>Fibrisoma</taxon>
    </lineage>
</organism>